<keyword evidence="4 5" id="KW-0472">Membrane</keyword>
<dbReference type="GO" id="GO:0140359">
    <property type="term" value="F:ABC-type transporter activity"/>
    <property type="evidence" value="ECO:0007669"/>
    <property type="project" value="InterPro"/>
</dbReference>
<evidence type="ECO:0000256" key="2">
    <source>
        <dbReference type="ARBA" id="ARBA00022692"/>
    </source>
</evidence>
<evidence type="ECO:0000256" key="5">
    <source>
        <dbReference type="RuleBase" id="RU361157"/>
    </source>
</evidence>
<dbReference type="EMBL" id="JAOTIF010000034">
    <property type="protein sequence ID" value="MCU7552450.1"/>
    <property type="molecule type" value="Genomic_DNA"/>
</dbReference>
<comment type="similarity">
    <text evidence="5">Belongs to the ABC-2 integral membrane protein family.</text>
</comment>
<evidence type="ECO:0000313" key="8">
    <source>
        <dbReference type="Proteomes" id="UP001155483"/>
    </source>
</evidence>
<dbReference type="Pfam" id="PF12698">
    <property type="entry name" value="ABC2_membrane_3"/>
    <property type="match status" value="1"/>
</dbReference>
<name>A0A9X2Y041_9BACT</name>
<reference evidence="7" key="1">
    <citation type="submission" date="2022-09" db="EMBL/GenBank/DDBJ databases">
        <authorList>
            <person name="Yuan C."/>
            <person name="Ke Z."/>
        </authorList>
    </citation>
    <scope>NUCLEOTIDE SEQUENCE</scope>
    <source>
        <strain evidence="7">LB-8</strain>
    </source>
</reference>
<dbReference type="GO" id="GO:0043190">
    <property type="term" value="C:ATP-binding cassette (ABC) transporter complex"/>
    <property type="evidence" value="ECO:0007669"/>
    <property type="project" value="InterPro"/>
</dbReference>
<feature type="transmembrane region" description="Helical" evidence="5">
    <location>
        <begin position="344"/>
        <end position="362"/>
    </location>
</feature>
<proteinExistence type="inferred from homology"/>
<feature type="transmembrane region" description="Helical" evidence="5">
    <location>
        <begin position="173"/>
        <end position="196"/>
    </location>
</feature>
<evidence type="ECO:0000256" key="3">
    <source>
        <dbReference type="ARBA" id="ARBA00022989"/>
    </source>
</evidence>
<reference evidence="7" key="2">
    <citation type="submission" date="2023-04" db="EMBL/GenBank/DDBJ databases">
        <title>Paracnuella aquatica gen. nov., sp. nov., a member of the family Chitinophagaceae isolated from a hot spring.</title>
        <authorList>
            <person name="Wang C."/>
        </authorList>
    </citation>
    <scope>NUCLEOTIDE SEQUENCE</scope>
    <source>
        <strain evidence="7">LB-8</strain>
    </source>
</reference>
<keyword evidence="3 5" id="KW-1133">Transmembrane helix</keyword>
<evidence type="ECO:0000313" key="7">
    <source>
        <dbReference type="EMBL" id="MCU7552450.1"/>
    </source>
</evidence>
<feature type="transmembrane region" description="Helical" evidence="5">
    <location>
        <begin position="226"/>
        <end position="246"/>
    </location>
</feature>
<protein>
    <recommendedName>
        <fullName evidence="5">Transport permease protein</fullName>
    </recommendedName>
</protein>
<dbReference type="InterPro" id="IPR052902">
    <property type="entry name" value="ABC-2_transporter"/>
</dbReference>
<dbReference type="RefSeq" id="WP_279299887.1">
    <property type="nucleotide sequence ID" value="NZ_JAOTIF010000034.1"/>
</dbReference>
<evidence type="ECO:0000256" key="4">
    <source>
        <dbReference type="ARBA" id="ARBA00023136"/>
    </source>
</evidence>
<dbReference type="PANTHER" id="PTHR43027">
    <property type="entry name" value="DOXORUBICIN RESISTANCE ABC TRANSPORTER PERMEASE PROTEIN DRRC-RELATED"/>
    <property type="match status" value="1"/>
</dbReference>
<feature type="transmembrane region" description="Helical" evidence="5">
    <location>
        <begin position="21"/>
        <end position="46"/>
    </location>
</feature>
<dbReference type="PRINTS" id="PR00164">
    <property type="entry name" value="ABC2TRNSPORT"/>
</dbReference>
<comment type="caution">
    <text evidence="7">The sequence shown here is derived from an EMBL/GenBank/DDBJ whole genome shotgun (WGS) entry which is preliminary data.</text>
</comment>
<dbReference type="AlphaFoldDB" id="A0A9X2Y041"/>
<keyword evidence="5" id="KW-0813">Transport</keyword>
<dbReference type="PROSITE" id="PS51012">
    <property type="entry name" value="ABC_TM2"/>
    <property type="match status" value="1"/>
</dbReference>
<dbReference type="PANTHER" id="PTHR43027:SF1">
    <property type="entry name" value="DOXORUBICIN RESISTANCE ABC TRANSPORTER PERMEASE PROTEIN DRRC-RELATED"/>
    <property type="match status" value="1"/>
</dbReference>
<keyword evidence="5" id="KW-1003">Cell membrane</keyword>
<dbReference type="InterPro" id="IPR047817">
    <property type="entry name" value="ABC2_TM_bact-type"/>
</dbReference>
<evidence type="ECO:0000256" key="1">
    <source>
        <dbReference type="ARBA" id="ARBA00004141"/>
    </source>
</evidence>
<feature type="transmembrane region" description="Helical" evidence="5">
    <location>
        <begin position="252"/>
        <end position="276"/>
    </location>
</feature>
<dbReference type="InterPro" id="IPR000412">
    <property type="entry name" value="ABC_2_transport"/>
</dbReference>
<gene>
    <name evidence="7" type="ORF">OCK74_25245</name>
</gene>
<dbReference type="InterPro" id="IPR013525">
    <property type="entry name" value="ABC2_TM"/>
</dbReference>
<comment type="subcellular location">
    <subcellularLocation>
        <location evidence="5">Cell membrane</location>
        <topology evidence="5">Multi-pass membrane protein</topology>
    </subcellularLocation>
    <subcellularLocation>
        <location evidence="1">Membrane</location>
        <topology evidence="1">Multi-pass membrane protein</topology>
    </subcellularLocation>
</comment>
<organism evidence="7 8">
    <name type="scientific">Paraflavisolibacter caeni</name>
    <dbReference type="NCBI Taxonomy" id="2982496"/>
    <lineage>
        <taxon>Bacteria</taxon>
        <taxon>Pseudomonadati</taxon>
        <taxon>Bacteroidota</taxon>
        <taxon>Chitinophagia</taxon>
        <taxon>Chitinophagales</taxon>
        <taxon>Chitinophagaceae</taxon>
        <taxon>Paraflavisolibacter</taxon>
    </lineage>
</organism>
<dbReference type="Proteomes" id="UP001155483">
    <property type="component" value="Unassembled WGS sequence"/>
</dbReference>
<keyword evidence="2 5" id="KW-0812">Transmembrane</keyword>
<keyword evidence="8" id="KW-1185">Reference proteome</keyword>
<evidence type="ECO:0000259" key="6">
    <source>
        <dbReference type="PROSITE" id="PS51012"/>
    </source>
</evidence>
<sequence length="368" mass="41622">MSQRFNQVSAMLAITKASLRALLRSPTTVVFSIFFPLVFILVFGFIGSKGGTSYRIVLDKNSDTANSFVDSLKSLKNVKFLDNRNIDEIHSDLTKGRITGILKVQKATRSDSNFEYSIIFKSTSASADKYMTFLPLLENIINKIDKVRYKDQHTFAHIVPEIKNVREYRTIDFILPGQLGFSLLSASIFGVAFLFFSLRQQLVLKRFYATPIKRGYILLGEGISRVFFQLITAIVIIAIGYFAFHFTLVNGWITFVEIMILCLLALLVFMGFGFIISGVAKTESLIPLLANIVTLPQFLLAGTFFPIDVFPGWLQPISRSMPLTYFNDAMRLIAFEGAHLTDCWLQIFVLLGWGILVYSVAIKTFKWE</sequence>
<accession>A0A9X2Y041</accession>
<feature type="transmembrane region" description="Helical" evidence="5">
    <location>
        <begin position="288"/>
        <end position="307"/>
    </location>
</feature>
<feature type="domain" description="ABC transmembrane type-2" evidence="6">
    <location>
        <begin position="134"/>
        <end position="368"/>
    </location>
</feature>